<reference evidence="1 2" key="2">
    <citation type="submission" date="2019-06" db="EMBL/GenBank/DDBJ databases">
        <title>Martelella lutilitoris sp. nov., isolated from a tidal mudflat.</title>
        <authorList>
            <person name="Kim Y.-J."/>
        </authorList>
    </citation>
    <scope>NUCLEOTIDE SEQUENCE [LARGE SCALE GENOMIC DNA]</scope>
    <source>
        <strain evidence="1 2">GH2-6</strain>
    </source>
</reference>
<keyword evidence="2" id="KW-1185">Reference proteome</keyword>
<comment type="caution">
    <text evidence="1">The sequence shown here is derived from an EMBL/GenBank/DDBJ whole genome shotgun (WGS) entry which is preliminary data.</text>
</comment>
<dbReference type="Proteomes" id="UP000307874">
    <property type="component" value="Unassembled WGS sequence"/>
</dbReference>
<gene>
    <name evidence="1" type="ORF">FF124_17690</name>
</gene>
<name>A0A5C4JME3_9HYPH</name>
<organism evidence="1 2">
    <name type="scientific">Martelella lutilitoris</name>
    <dbReference type="NCBI Taxonomy" id="2583532"/>
    <lineage>
        <taxon>Bacteria</taxon>
        <taxon>Pseudomonadati</taxon>
        <taxon>Pseudomonadota</taxon>
        <taxon>Alphaproteobacteria</taxon>
        <taxon>Hyphomicrobiales</taxon>
        <taxon>Aurantimonadaceae</taxon>
        <taxon>Martelella</taxon>
    </lineage>
</organism>
<protein>
    <submittedName>
        <fullName evidence="1">Uncharacterized protein</fullName>
    </submittedName>
</protein>
<accession>A0A5C4JME3</accession>
<proteinExistence type="predicted"/>
<sequence length="70" mass="7628">MIVLAPFHLAVGIGLALTSLVIKNAVMLVEEIDAQKNEAGLPQREARHFPCLKQQASGKVDFAQVLSKSW</sequence>
<dbReference type="OrthoDB" id="9798415at2"/>
<evidence type="ECO:0000313" key="2">
    <source>
        <dbReference type="Proteomes" id="UP000307874"/>
    </source>
</evidence>
<dbReference type="EMBL" id="VCLB01000010">
    <property type="protein sequence ID" value="TNB46361.1"/>
    <property type="molecule type" value="Genomic_DNA"/>
</dbReference>
<dbReference type="AlphaFoldDB" id="A0A5C4JME3"/>
<reference evidence="1 2" key="1">
    <citation type="submission" date="2019-05" db="EMBL/GenBank/DDBJ databases">
        <authorList>
            <person name="Lee S.D."/>
        </authorList>
    </citation>
    <scope>NUCLEOTIDE SEQUENCE [LARGE SCALE GENOMIC DNA]</scope>
    <source>
        <strain evidence="1 2">GH2-6</strain>
    </source>
</reference>
<dbReference type="RefSeq" id="WP_138749809.1">
    <property type="nucleotide sequence ID" value="NZ_VCLB01000010.1"/>
</dbReference>
<evidence type="ECO:0000313" key="1">
    <source>
        <dbReference type="EMBL" id="TNB46361.1"/>
    </source>
</evidence>